<evidence type="ECO:0000256" key="1">
    <source>
        <dbReference type="SAM" id="MobiDB-lite"/>
    </source>
</evidence>
<sequence length="94" mass="10764">MAAAASWRPDGGVLVLWRQMAAAASWREMAETESGWRRGGRWRRRRAGGRESEGRRRQQGESRRQQGERAMGVVSPSRESQCKAAEEWQIDYSI</sequence>
<name>A0AAV2CF74_9ROSI</name>
<evidence type="ECO:0000313" key="3">
    <source>
        <dbReference type="Proteomes" id="UP001497516"/>
    </source>
</evidence>
<dbReference type="EMBL" id="OZ034813">
    <property type="protein sequence ID" value="CAL1355072.1"/>
    <property type="molecule type" value="Genomic_DNA"/>
</dbReference>
<reference evidence="2 3" key="1">
    <citation type="submission" date="2024-04" db="EMBL/GenBank/DDBJ databases">
        <authorList>
            <person name="Fracassetti M."/>
        </authorList>
    </citation>
    <scope>NUCLEOTIDE SEQUENCE [LARGE SCALE GENOMIC DNA]</scope>
</reference>
<proteinExistence type="predicted"/>
<organism evidence="2 3">
    <name type="scientific">Linum trigynum</name>
    <dbReference type="NCBI Taxonomy" id="586398"/>
    <lineage>
        <taxon>Eukaryota</taxon>
        <taxon>Viridiplantae</taxon>
        <taxon>Streptophyta</taxon>
        <taxon>Embryophyta</taxon>
        <taxon>Tracheophyta</taxon>
        <taxon>Spermatophyta</taxon>
        <taxon>Magnoliopsida</taxon>
        <taxon>eudicotyledons</taxon>
        <taxon>Gunneridae</taxon>
        <taxon>Pentapetalae</taxon>
        <taxon>rosids</taxon>
        <taxon>fabids</taxon>
        <taxon>Malpighiales</taxon>
        <taxon>Linaceae</taxon>
        <taxon>Linum</taxon>
    </lineage>
</organism>
<keyword evidence="3" id="KW-1185">Reference proteome</keyword>
<feature type="compositionally biased region" description="Basic residues" evidence="1">
    <location>
        <begin position="38"/>
        <end position="47"/>
    </location>
</feature>
<feature type="region of interest" description="Disordered" evidence="1">
    <location>
        <begin position="29"/>
        <end position="84"/>
    </location>
</feature>
<feature type="compositionally biased region" description="Basic and acidic residues" evidence="1">
    <location>
        <begin position="48"/>
        <end position="67"/>
    </location>
</feature>
<protein>
    <submittedName>
        <fullName evidence="2">Uncharacterized protein</fullName>
    </submittedName>
</protein>
<gene>
    <name evidence="2" type="ORF">LTRI10_LOCUS2850</name>
</gene>
<dbReference type="Proteomes" id="UP001497516">
    <property type="component" value="Chromosome 1"/>
</dbReference>
<dbReference type="AlphaFoldDB" id="A0AAV2CF74"/>
<accession>A0AAV2CF74</accession>
<evidence type="ECO:0000313" key="2">
    <source>
        <dbReference type="EMBL" id="CAL1355072.1"/>
    </source>
</evidence>